<sequence>MEKRENLYHPMPFEDLTKIYNDFGDSYPLEDLSADLNTYWMNIAGSLSYIANNRIDQLSQRQVSLLTSNFFEHFPTYEFLKWIMRNYPHFLDEYRMYDEVRVLLLTYLVE</sequence>
<dbReference type="KEGG" id="bko:CKF48_12935"/>
<dbReference type="Proteomes" id="UP000215137">
    <property type="component" value="Chromosome"/>
</dbReference>
<evidence type="ECO:0000313" key="2">
    <source>
        <dbReference type="Proteomes" id="UP000215137"/>
    </source>
</evidence>
<dbReference type="AlphaFoldDB" id="A0A248TJ11"/>
<protein>
    <recommendedName>
        <fullName evidence="3">YxiJ-like protein</fullName>
    </recommendedName>
</protein>
<gene>
    <name evidence="1" type="ORF">CKF48_12935</name>
</gene>
<evidence type="ECO:0008006" key="3">
    <source>
        <dbReference type="Google" id="ProtNLM"/>
    </source>
</evidence>
<dbReference type="Pfam" id="PF14176">
    <property type="entry name" value="YxiJ"/>
    <property type="match status" value="1"/>
</dbReference>
<keyword evidence="2" id="KW-1185">Reference proteome</keyword>
<accession>A0A248TJ11</accession>
<proteinExistence type="predicted"/>
<dbReference type="OrthoDB" id="2083321at2"/>
<name>A0A248TJ11_9BACI</name>
<organism evidence="1 2">
    <name type="scientific">Cytobacillus kochii</name>
    <dbReference type="NCBI Taxonomy" id="859143"/>
    <lineage>
        <taxon>Bacteria</taxon>
        <taxon>Bacillati</taxon>
        <taxon>Bacillota</taxon>
        <taxon>Bacilli</taxon>
        <taxon>Bacillales</taxon>
        <taxon>Bacillaceae</taxon>
        <taxon>Cytobacillus</taxon>
    </lineage>
</organism>
<dbReference type="EMBL" id="CP022983">
    <property type="protein sequence ID" value="ASV68145.1"/>
    <property type="molecule type" value="Genomic_DNA"/>
</dbReference>
<dbReference type="InterPro" id="IPR025551">
    <property type="entry name" value="WapI/YxiJ-like"/>
</dbReference>
<reference evidence="1 2" key="1">
    <citation type="submission" date="2017-08" db="EMBL/GenBank/DDBJ databases">
        <title>Complete Genome Sequence of Bacillus kochii Oregon-R-modENCODE STRAIN BDGP4, isolated from Drosophila melanogaster gut.</title>
        <authorList>
            <person name="Wan K.H."/>
            <person name="Yu C."/>
            <person name="Park S."/>
            <person name="Hammonds A.S."/>
            <person name="Booth B.W."/>
            <person name="Celniker S.E."/>
        </authorList>
    </citation>
    <scope>NUCLEOTIDE SEQUENCE [LARGE SCALE GENOMIC DNA]</scope>
    <source>
        <strain evidence="1 2">BDGP4</strain>
    </source>
</reference>
<evidence type="ECO:0000313" key="1">
    <source>
        <dbReference type="EMBL" id="ASV68145.1"/>
    </source>
</evidence>